<dbReference type="Proteomes" id="UP000092730">
    <property type="component" value="Chromosome 3"/>
</dbReference>
<evidence type="ECO:0000313" key="4">
    <source>
        <dbReference type="Proteomes" id="UP000092730"/>
    </source>
</evidence>
<dbReference type="EMBL" id="KI894026">
    <property type="protein sequence ID" value="OCF21903.1"/>
    <property type="molecule type" value="Genomic_DNA"/>
</dbReference>
<proteinExistence type="predicted"/>
<feature type="region of interest" description="Disordered" evidence="1">
    <location>
        <begin position="1"/>
        <end position="31"/>
    </location>
</feature>
<protein>
    <submittedName>
        <fullName evidence="2">Uncharacterized protein</fullName>
    </submittedName>
</protein>
<organism evidence="2">
    <name type="scientific">Kwoniella bestiolae CBS 10118</name>
    <dbReference type="NCBI Taxonomy" id="1296100"/>
    <lineage>
        <taxon>Eukaryota</taxon>
        <taxon>Fungi</taxon>
        <taxon>Dikarya</taxon>
        <taxon>Basidiomycota</taxon>
        <taxon>Agaricomycotina</taxon>
        <taxon>Tremellomycetes</taxon>
        <taxon>Tremellales</taxon>
        <taxon>Cryptococcaceae</taxon>
        <taxon>Kwoniella</taxon>
    </lineage>
</organism>
<reference evidence="2" key="1">
    <citation type="submission" date="2013-07" db="EMBL/GenBank/DDBJ databases">
        <title>The Genome Sequence of Cryptococcus bestiolae CBS10118.</title>
        <authorList>
            <consortium name="The Broad Institute Genome Sequencing Platform"/>
            <person name="Cuomo C."/>
            <person name="Litvintseva A."/>
            <person name="Chen Y."/>
            <person name="Heitman J."/>
            <person name="Sun S."/>
            <person name="Springer D."/>
            <person name="Dromer F."/>
            <person name="Young S.K."/>
            <person name="Zeng Q."/>
            <person name="Gargeya S."/>
            <person name="Fitzgerald M."/>
            <person name="Abouelleil A."/>
            <person name="Alvarado L."/>
            <person name="Berlin A.M."/>
            <person name="Chapman S.B."/>
            <person name="Dewar J."/>
            <person name="Goldberg J."/>
            <person name="Griggs A."/>
            <person name="Gujja S."/>
            <person name="Hansen M."/>
            <person name="Howarth C."/>
            <person name="Imamovic A."/>
            <person name="Larimer J."/>
            <person name="McCowan C."/>
            <person name="Murphy C."/>
            <person name="Pearson M."/>
            <person name="Priest M."/>
            <person name="Roberts A."/>
            <person name="Saif S."/>
            <person name="Shea T."/>
            <person name="Sykes S."/>
            <person name="Wortman J."/>
            <person name="Nusbaum C."/>
            <person name="Birren B."/>
        </authorList>
    </citation>
    <scope>NUCLEOTIDE SEQUENCE [LARGE SCALE GENOMIC DNA]</scope>
    <source>
        <strain evidence="2">CBS 10118</strain>
    </source>
</reference>
<dbReference type="VEuPathDB" id="FungiDB:I302_08682"/>
<name>A0A1B9FT15_9TREE</name>
<dbReference type="KEGG" id="kbi:30213081"/>
<reference evidence="3" key="4">
    <citation type="submission" date="2024-02" db="EMBL/GenBank/DDBJ databases">
        <title>Comparative genomics of Cryptococcus and Kwoniella reveals pathogenesis evolution and contrasting modes of karyotype evolution via chromosome fusion or intercentromeric recombination.</title>
        <authorList>
            <person name="Coelho M.A."/>
            <person name="David-Palma M."/>
            <person name="Shea T."/>
            <person name="Bowers K."/>
            <person name="McGinley-Smith S."/>
            <person name="Mohammad A.W."/>
            <person name="Gnirke A."/>
            <person name="Yurkov A.M."/>
            <person name="Nowrousian M."/>
            <person name="Sun S."/>
            <person name="Cuomo C.A."/>
            <person name="Heitman J."/>
        </authorList>
    </citation>
    <scope>NUCLEOTIDE SEQUENCE</scope>
    <source>
        <strain evidence="3">CBS 10118</strain>
    </source>
</reference>
<gene>
    <name evidence="2" type="ORF">I302_08682</name>
    <name evidence="3" type="ORF">I302_105401</name>
</gene>
<sequence>MPPEKTNESKTTQSADSQSGDGIPHARDTRMSDADVYIEGISNAISEKVLRASHPRFADDQTALEKWYDTQSLGTPISVLLQVSQGSTETATAYVFEAPSSRDASKDSKWVWYPKPSLLGEILSVQDAIATEDIPKVVTWTGIQSFQSK</sequence>
<keyword evidence="4" id="KW-1185">Reference proteome</keyword>
<feature type="compositionally biased region" description="Polar residues" evidence="1">
    <location>
        <begin position="9"/>
        <end position="20"/>
    </location>
</feature>
<evidence type="ECO:0000313" key="3">
    <source>
        <dbReference type="EMBL" id="WVW83382.1"/>
    </source>
</evidence>
<reference evidence="2" key="3">
    <citation type="submission" date="2014-01" db="EMBL/GenBank/DDBJ databases">
        <title>Evolution of pathogenesis and genome organization in the Tremellales.</title>
        <authorList>
            <person name="Cuomo C."/>
            <person name="Litvintseva A."/>
            <person name="Heitman J."/>
            <person name="Chen Y."/>
            <person name="Sun S."/>
            <person name="Springer D."/>
            <person name="Dromer F."/>
            <person name="Young S."/>
            <person name="Zeng Q."/>
            <person name="Chapman S."/>
            <person name="Gujja S."/>
            <person name="Saif S."/>
            <person name="Birren B."/>
        </authorList>
    </citation>
    <scope>NUCLEOTIDE SEQUENCE</scope>
    <source>
        <strain evidence="2">CBS 10118</strain>
    </source>
</reference>
<evidence type="ECO:0000256" key="1">
    <source>
        <dbReference type="SAM" id="MobiDB-lite"/>
    </source>
</evidence>
<evidence type="ECO:0000313" key="2">
    <source>
        <dbReference type="EMBL" id="OCF21903.1"/>
    </source>
</evidence>
<accession>A0A1B9FT15</accession>
<dbReference type="EMBL" id="CP144543">
    <property type="protein sequence ID" value="WVW83382.1"/>
    <property type="molecule type" value="Genomic_DNA"/>
</dbReference>
<dbReference type="AlphaFoldDB" id="A0A1B9FT15"/>
<dbReference type="GeneID" id="30213081"/>
<reference evidence="3" key="2">
    <citation type="submission" date="2013-07" db="EMBL/GenBank/DDBJ databases">
        <authorList>
            <consortium name="The Broad Institute Genome Sequencing Platform"/>
            <person name="Cuomo C."/>
            <person name="Litvintseva A."/>
            <person name="Chen Y."/>
            <person name="Heitman J."/>
            <person name="Sun S."/>
            <person name="Springer D."/>
            <person name="Dromer F."/>
            <person name="Young S.K."/>
            <person name="Zeng Q."/>
            <person name="Gargeya S."/>
            <person name="Fitzgerald M."/>
            <person name="Abouelleil A."/>
            <person name="Alvarado L."/>
            <person name="Berlin A.M."/>
            <person name="Chapman S.B."/>
            <person name="Dewar J."/>
            <person name="Goldberg J."/>
            <person name="Griggs A."/>
            <person name="Gujja S."/>
            <person name="Hansen M."/>
            <person name="Howarth C."/>
            <person name="Imamovic A."/>
            <person name="Larimer J."/>
            <person name="McCowan C."/>
            <person name="Murphy C."/>
            <person name="Pearson M."/>
            <person name="Priest M."/>
            <person name="Roberts A."/>
            <person name="Saif S."/>
            <person name="Shea T."/>
            <person name="Sykes S."/>
            <person name="Wortman J."/>
            <person name="Nusbaum C."/>
            <person name="Birren B."/>
        </authorList>
    </citation>
    <scope>NUCLEOTIDE SEQUENCE</scope>
    <source>
        <strain evidence="3">CBS 10118</strain>
    </source>
</reference>
<dbReference type="RefSeq" id="XP_019042973.1">
    <property type="nucleotide sequence ID" value="XM_019195260.1"/>
</dbReference>